<proteinExistence type="inferred from homology"/>
<evidence type="ECO:0000256" key="2">
    <source>
        <dbReference type="ARBA" id="ARBA00022448"/>
    </source>
</evidence>
<reference evidence="5 6" key="1">
    <citation type="submission" date="2014-03" db="EMBL/GenBank/DDBJ databases">
        <title>Genomics of Bifidobacteria.</title>
        <authorList>
            <person name="Ventura M."/>
            <person name="Milani C."/>
            <person name="Lugli G.A."/>
        </authorList>
    </citation>
    <scope>NUCLEOTIDE SEQUENCE [LARGE SCALE GENOMIC DNA]</scope>
    <source>
        <strain evidence="5 6">JCM 13495</strain>
    </source>
</reference>
<evidence type="ECO:0000313" key="6">
    <source>
        <dbReference type="Proteomes" id="UP000029080"/>
    </source>
</evidence>
<dbReference type="GO" id="GO:0043190">
    <property type="term" value="C:ATP-binding cassette (ABC) transporter complex"/>
    <property type="evidence" value="ECO:0007669"/>
    <property type="project" value="TreeGrafter"/>
</dbReference>
<dbReference type="Pfam" id="PF00005">
    <property type="entry name" value="ABC_tran"/>
    <property type="match status" value="1"/>
</dbReference>
<dbReference type="InterPro" id="IPR003439">
    <property type="entry name" value="ABC_transporter-like_ATP-bd"/>
</dbReference>
<dbReference type="STRING" id="356829.BITS_0921"/>
<dbReference type="EMBL" id="JGZU01000009">
    <property type="protein sequence ID" value="KFJ06066.1"/>
    <property type="molecule type" value="Genomic_DNA"/>
</dbReference>
<dbReference type="SMART" id="SM00382">
    <property type="entry name" value="AAA"/>
    <property type="match status" value="1"/>
</dbReference>
<comment type="similarity">
    <text evidence="1">Belongs to the ABC transporter superfamily.</text>
</comment>
<gene>
    <name evidence="5" type="ORF">BITS_0921</name>
</gene>
<protein>
    <submittedName>
        <fullName evidence="5">Cobalt ABC transporter ATPase</fullName>
        <ecNumber evidence="5">3.6.3.28</ecNumber>
    </submittedName>
</protein>
<evidence type="ECO:0000256" key="1">
    <source>
        <dbReference type="ARBA" id="ARBA00005417"/>
    </source>
</evidence>
<dbReference type="RefSeq" id="WP_034533733.1">
    <property type="nucleotide sequence ID" value="NZ_JAXEUP010000058.1"/>
</dbReference>
<dbReference type="InterPro" id="IPR050095">
    <property type="entry name" value="ECF_ABC_transporter_ATP-bd"/>
</dbReference>
<keyword evidence="3" id="KW-0547">Nucleotide-binding</keyword>
<comment type="caution">
    <text evidence="5">The sequence shown here is derived from an EMBL/GenBank/DDBJ whole genome shotgun (WGS) entry which is preliminary data.</text>
</comment>
<evidence type="ECO:0000256" key="4">
    <source>
        <dbReference type="ARBA" id="ARBA00022840"/>
    </source>
</evidence>
<keyword evidence="6" id="KW-1185">Reference proteome</keyword>
<dbReference type="AlphaFoldDB" id="A0A087EE65"/>
<keyword evidence="2" id="KW-0813">Transport</keyword>
<dbReference type="InterPro" id="IPR003593">
    <property type="entry name" value="AAA+_ATPase"/>
</dbReference>
<sequence length="265" mass="28892">MSLLRLFKRTPAVPTVDSVTIRLEQAEHVYDDGTVGLRSTNLEIHERRVAVIGLNGSGKTTLLKLMDGALLPSSGMVTITAGEQKFDTAQRKENKRIAAHIGKVRREEIPNAYYQSKTIAEAVATAVRKAGSVPRTEIDALVGDLFARFALADSSRLNAAELDSERRHLLAVVAALATRPCTIVADEPTKGLDEHGTDRVATALFSGNLQVIFATHDVAMTTNPHFAIDRTILMHNQSVIFDGNPHEAAERYDKLVQELMGKSAL</sequence>
<dbReference type="PROSITE" id="PS50893">
    <property type="entry name" value="ABC_TRANSPORTER_2"/>
    <property type="match status" value="1"/>
</dbReference>
<dbReference type="OrthoDB" id="9806471at2"/>
<dbReference type="SUPFAM" id="SSF52540">
    <property type="entry name" value="P-loop containing nucleoside triphosphate hydrolases"/>
    <property type="match status" value="1"/>
</dbReference>
<keyword evidence="5" id="KW-0378">Hydrolase</keyword>
<dbReference type="GO" id="GO:0005524">
    <property type="term" value="F:ATP binding"/>
    <property type="evidence" value="ECO:0007669"/>
    <property type="project" value="UniProtKB-KW"/>
</dbReference>
<dbReference type="GO" id="GO:0016887">
    <property type="term" value="F:ATP hydrolysis activity"/>
    <property type="evidence" value="ECO:0007669"/>
    <property type="project" value="InterPro"/>
</dbReference>
<evidence type="ECO:0000256" key="3">
    <source>
        <dbReference type="ARBA" id="ARBA00022741"/>
    </source>
</evidence>
<name>A0A087EE65_9BIFI</name>
<dbReference type="EC" id="3.6.3.28" evidence="5"/>
<dbReference type="PANTHER" id="PTHR43553:SF24">
    <property type="entry name" value="ENERGY-COUPLING FACTOR TRANSPORTER ATP-BINDING PROTEIN ECFA1"/>
    <property type="match status" value="1"/>
</dbReference>
<organism evidence="5 6">
    <name type="scientific">Bifidobacterium tsurumiense</name>
    <dbReference type="NCBI Taxonomy" id="356829"/>
    <lineage>
        <taxon>Bacteria</taxon>
        <taxon>Bacillati</taxon>
        <taxon>Actinomycetota</taxon>
        <taxon>Actinomycetes</taxon>
        <taxon>Bifidobacteriales</taxon>
        <taxon>Bifidobacteriaceae</taxon>
        <taxon>Bifidobacterium</taxon>
    </lineage>
</organism>
<dbReference type="Proteomes" id="UP000029080">
    <property type="component" value="Unassembled WGS sequence"/>
</dbReference>
<keyword evidence="4" id="KW-0067">ATP-binding</keyword>
<dbReference type="InterPro" id="IPR027417">
    <property type="entry name" value="P-loop_NTPase"/>
</dbReference>
<dbReference type="Gene3D" id="3.40.50.300">
    <property type="entry name" value="P-loop containing nucleotide triphosphate hydrolases"/>
    <property type="match status" value="1"/>
</dbReference>
<dbReference type="PANTHER" id="PTHR43553">
    <property type="entry name" value="HEAVY METAL TRANSPORTER"/>
    <property type="match status" value="1"/>
</dbReference>
<accession>A0A087EE65</accession>
<evidence type="ECO:0000313" key="5">
    <source>
        <dbReference type="EMBL" id="KFJ06066.1"/>
    </source>
</evidence>
<dbReference type="eggNOG" id="COG1122">
    <property type="taxonomic scope" value="Bacteria"/>
</dbReference>
<dbReference type="GO" id="GO:0042626">
    <property type="term" value="F:ATPase-coupled transmembrane transporter activity"/>
    <property type="evidence" value="ECO:0007669"/>
    <property type="project" value="TreeGrafter"/>
</dbReference>